<protein>
    <submittedName>
        <fullName evidence="1">Uncharacterized protein DUF3461</fullName>
    </submittedName>
</protein>
<dbReference type="Pfam" id="PF11944">
    <property type="entry name" value="DUF3461"/>
    <property type="match status" value="1"/>
</dbReference>
<organism evidence="1 2">
    <name type="scientific">Litoreibacter meonggei</name>
    <dbReference type="NCBI Taxonomy" id="1049199"/>
    <lineage>
        <taxon>Bacteria</taxon>
        <taxon>Pseudomonadati</taxon>
        <taxon>Pseudomonadota</taxon>
        <taxon>Alphaproteobacteria</taxon>
        <taxon>Rhodobacterales</taxon>
        <taxon>Roseobacteraceae</taxon>
        <taxon>Litoreibacter</taxon>
    </lineage>
</organism>
<dbReference type="EMBL" id="RCCE01000001">
    <property type="protein sequence ID" value="RLJ60376.1"/>
    <property type="molecule type" value="Genomic_DNA"/>
</dbReference>
<dbReference type="Proteomes" id="UP000269157">
    <property type="component" value="Unassembled WGS sequence"/>
</dbReference>
<dbReference type="RefSeq" id="WP_121021496.1">
    <property type="nucleotide sequence ID" value="NZ_RCCE01000001.1"/>
</dbReference>
<gene>
    <name evidence="1" type="ORF">BCF46_0575</name>
</gene>
<dbReference type="OrthoDB" id="7773952at2"/>
<dbReference type="InterPro" id="IPR020911">
    <property type="entry name" value="UPF0325"/>
</dbReference>
<comment type="caution">
    <text evidence="1">The sequence shown here is derived from an EMBL/GenBank/DDBJ whole genome shotgun (WGS) entry which is preliminary data.</text>
</comment>
<accession>A0A497X539</accession>
<keyword evidence="2" id="KW-1185">Reference proteome</keyword>
<evidence type="ECO:0000313" key="1">
    <source>
        <dbReference type="EMBL" id="RLJ60376.1"/>
    </source>
</evidence>
<evidence type="ECO:0000313" key="2">
    <source>
        <dbReference type="Proteomes" id="UP000269157"/>
    </source>
</evidence>
<name>A0A497X539_9RHOB</name>
<proteinExistence type="predicted"/>
<sequence length="130" mass="14343">MSVETPNLSEMGIRNPSQIVHYSLVRIADDMDVLKINYGRPRGSFLPKRRSYEFKRMGKPMPGAEATNANSVRMEISPLLSGAIAELDHLLADGKAIVATKQELQDEIAVISKELNARLAHLSEAIDALE</sequence>
<dbReference type="AlphaFoldDB" id="A0A497X539"/>
<reference evidence="1 2" key="1">
    <citation type="submission" date="2018-10" db="EMBL/GenBank/DDBJ databases">
        <title>Genomic Encyclopedia of Archaeal and Bacterial Type Strains, Phase II (KMG-II): from individual species to whole genera.</title>
        <authorList>
            <person name="Goeker M."/>
        </authorList>
    </citation>
    <scope>NUCLEOTIDE SEQUENCE [LARGE SCALE GENOMIC DNA]</scope>
    <source>
        <strain evidence="1 2">DSM 29466</strain>
    </source>
</reference>